<name>A0AAD5XX18_9FUNG</name>
<comment type="similarity">
    <text evidence="2">Belongs to the proline racemase family.</text>
</comment>
<reference evidence="4" key="1">
    <citation type="submission" date="2020-05" db="EMBL/GenBank/DDBJ databases">
        <title>Phylogenomic resolution of chytrid fungi.</title>
        <authorList>
            <person name="Stajich J.E."/>
            <person name="Amses K."/>
            <person name="Simmons R."/>
            <person name="Seto K."/>
            <person name="Myers J."/>
            <person name="Bonds A."/>
            <person name="Quandt C.A."/>
            <person name="Barry K."/>
            <person name="Liu P."/>
            <person name="Grigoriev I."/>
            <person name="Longcore J.E."/>
            <person name="James T.Y."/>
        </authorList>
    </citation>
    <scope>NUCLEOTIDE SEQUENCE</scope>
    <source>
        <strain evidence="4">JEL0476</strain>
    </source>
</reference>
<dbReference type="Proteomes" id="UP001211065">
    <property type="component" value="Unassembled WGS sequence"/>
</dbReference>
<dbReference type="AlphaFoldDB" id="A0AAD5XX18"/>
<sequence length="313" mass="35514">MDIDQCSWTIAPTVLPSTFGMNMPLFNKDPSLITTIDMHTQGEPVRILTKQLKYPKSLKNLLEKRTYFNNNLDHYRVILNSEPRGHEAMYGVIVLEPDEGMGDIAVLFTHNEGYSTMCGHASLALCRYLIDAKLIPLPYNVVEDSIFNFTLQCPCGPIQCSTKLVLDKLSNEIISNKNHEASYIGVKSFNVALDLNIEFKNDIKFFKNYTNFYLDLSFGGAFYCLLDLTQLDLNLNDIIIKNKRKNFVDNDNNDENFLVDTSALSSSSCDLDTVLEFGKSLLKFLKNQEKITNLLNHENSDLNFLYGLILTDG</sequence>
<evidence type="ECO:0000256" key="1">
    <source>
        <dbReference type="ARBA" id="ARBA00001148"/>
    </source>
</evidence>
<proteinExistence type="inferred from homology"/>
<evidence type="ECO:0000313" key="5">
    <source>
        <dbReference type="Proteomes" id="UP001211065"/>
    </source>
</evidence>
<dbReference type="Pfam" id="PF05544">
    <property type="entry name" value="Pro_racemase"/>
    <property type="match status" value="1"/>
</dbReference>
<evidence type="ECO:0000256" key="2">
    <source>
        <dbReference type="ARBA" id="ARBA00007529"/>
    </source>
</evidence>
<dbReference type="EC" id="4.2.1.77" evidence="3"/>
<dbReference type="EMBL" id="JADGJW010001359">
    <property type="protein sequence ID" value="KAJ3203946.1"/>
    <property type="molecule type" value="Genomic_DNA"/>
</dbReference>
<dbReference type="InterPro" id="IPR008794">
    <property type="entry name" value="Pro_racemase_fam"/>
</dbReference>
<dbReference type="Gene3D" id="3.10.310.10">
    <property type="entry name" value="Diaminopimelate Epimerase, Chain A, domain 1"/>
    <property type="match status" value="2"/>
</dbReference>
<accession>A0AAD5XX18</accession>
<organism evidence="4 5">
    <name type="scientific">Clydaea vesicula</name>
    <dbReference type="NCBI Taxonomy" id="447962"/>
    <lineage>
        <taxon>Eukaryota</taxon>
        <taxon>Fungi</taxon>
        <taxon>Fungi incertae sedis</taxon>
        <taxon>Chytridiomycota</taxon>
        <taxon>Chytridiomycota incertae sedis</taxon>
        <taxon>Chytridiomycetes</taxon>
        <taxon>Lobulomycetales</taxon>
        <taxon>Lobulomycetaceae</taxon>
        <taxon>Clydaea</taxon>
    </lineage>
</organism>
<dbReference type="GO" id="GO:0050346">
    <property type="term" value="F:trans-L-3-hydroxyproline dehydratase activity"/>
    <property type="evidence" value="ECO:0007669"/>
    <property type="project" value="UniProtKB-EC"/>
</dbReference>
<protein>
    <recommendedName>
        <fullName evidence="3">trans-L-3-hydroxyproline dehydratase</fullName>
        <ecNumber evidence="3">4.2.1.77</ecNumber>
    </recommendedName>
</protein>
<dbReference type="PANTHER" id="PTHR33442">
    <property type="entry name" value="TRANS-3-HYDROXY-L-PROLINE DEHYDRATASE"/>
    <property type="match status" value="1"/>
</dbReference>
<evidence type="ECO:0000313" key="4">
    <source>
        <dbReference type="EMBL" id="KAJ3203946.1"/>
    </source>
</evidence>
<comment type="caution">
    <text evidence="4">The sequence shown here is derived from an EMBL/GenBank/DDBJ whole genome shotgun (WGS) entry which is preliminary data.</text>
</comment>
<dbReference type="PANTHER" id="PTHR33442:SF1">
    <property type="entry name" value="TRANS-3-HYDROXY-L-PROLINE DEHYDRATASE"/>
    <property type="match status" value="1"/>
</dbReference>
<gene>
    <name evidence="4" type="primary">L3HYPDH_2</name>
    <name evidence="4" type="ORF">HK099_001313</name>
</gene>
<keyword evidence="5" id="KW-1185">Reference proteome</keyword>
<evidence type="ECO:0000256" key="3">
    <source>
        <dbReference type="ARBA" id="ARBA00013105"/>
    </source>
</evidence>
<comment type="catalytic activity">
    <reaction evidence="1">
        <text>trans-3-hydroxy-L-proline = 1-pyrroline-2-carboxylate + H2O</text>
        <dbReference type="Rhea" id="RHEA:10320"/>
        <dbReference type="ChEBI" id="CHEBI:15377"/>
        <dbReference type="ChEBI" id="CHEBI:39785"/>
        <dbReference type="ChEBI" id="CHEBI:57938"/>
        <dbReference type="EC" id="4.2.1.77"/>
    </reaction>
</comment>
<dbReference type="SUPFAM" id="SSF54506">
    <property type="entry name" value="Diaminopimelate epimerase-like"/>
    <property type="match status" value="1"/>
</dbReference>